<dbReference type="EMBL" id="CAMAPE010000031">
    <property type="protein sequence ID" value="CAH9094255.1"/>
    <property type="molecule type" value="Genomic_DNA"/>
</dbReference>
<gene>
    <name evidence="1" type="ORF">CEURO_LOCUS12656</name>
</gene>
<dbReference type="Proteomes" id="UP001152484">
    <property type="component" value="Unassembled WGS sequence"/>
</dbReference>
<sequence>MFPEALRETKKPEKDSDIYDTFAKCEVDYVINTNYVLKHIYILHSSKKVLFTYHSGMSKNLSAFTKKVCVVDNSILIYLLFSYSTKNCTFYTLFAYS</sequence>
<keyword evidence="2" id="KW-1185">Reference proteome</keyword>
<organism evidence="1 2">
    <name type="scientific">Cuscuta europaea</name>
    <name type="common">European dodder</name>
    <dbReference type="NCBI Taxonomy" id="41803"/>
    <lineage>
        <taxon>Eukaryota</taxon>
        <taxon>Viridiplantae</taxon>
        <taxon>Streptophyta</taxon>
        <taxon>Embryophyta</taxon>
        <taxon>Tracheophyta</taxon>
        <taxon>Spermatophyta</taxon>
        <taxon>Magnoliopsida</taxon>
        <taxon>eudicotyledons</taxon>
        <taxon>Gunneridae</taxon>
        <taxon>Pentapetalae</taxon>
        <taxon>asterids</taxon>
        <taxon>lamiids</taxon>
        <taxon>Solanales</taxon>
        <taxon>Convolvulaceae</taxon>
        <taxon>Cuscuteae</taxon>
        <taxon>Cuscuta</taxon>
        <taxon>Cuscuta subgen. Cuscuta</taxon>
    </lineage>
</organism>
<dbReference type="AlphaFoldDB" id="A0A9P0Z920"/>
<name>A0A9P0Z920_CUSEU</name>
<evidence type="ECO:0000313" key="1">
    <source>
        <dbReference type="EMBL" id="CAH9094255.1"/>
    </source>
</evidence>
<protein>
    <submittedName>
        <fullName evidence="1">Uncharacterized protein</fullName>
    </submittedName>
</protein>
<accession>A0A9P0Z920</accession>
<reference evidence="1" key="1">
    <citation type="submission" date="2022-07" db="EMBL/GenBank/DDBJ databases">
        <authorList>
            <person name="Macas J."/>
            <person name="Novak P."/>
            <person name="Neumann P."/>
        </authorList>
    </citation>
    <scope>NUCLEOTIDE SEQUENCE</scope>
</reference>
<evidence type="ECO:0000313" key="2">
    <source>
        <dbReference type="Proteomes" id="UP001152484"/>
    </source>
</evidence>
<proteinExistence type="predicted"/>
<comment type="caution">
    <text evidence="1">The sequence shown here is derived from an EMBL/GenBank/DDBJ whole genome shotgun (WGS) entry which is preliminary data.</text>
</comment>